<evidence type="ECO:0000313" key="1">
    <source>
        <dbReference type="EnsemblMetazoa" id="tetur28g00700.1"/>
    </source>
</evidence>
<protein>
    <submittedName>
        <fullName evidence="1">Uncharacterized protein</fullName>
    </submittedName>
</protein>
<name>T1KZ83_TETUR</name>
<sequence length="62" mass="6971">MVALLLSKELESSKIIQITDDINWLYIILIDLSNVFQCCAVCLVNLRLKSQTVSVDVQFGVN</sequence>
<accession>T1KZ83</accession>
<dbReference type="AlphaFoldDB" id="T1KZ83"/>
<reference evidence="2" key="1">
    <citation type="submission" date="2011-08" db="EMBL/GenBank/DDBJ databases">
        <authorList>
            <person name="Rombauts S."/>
        </authorList>
    </citation>
    <scope>NUCLEOTIDE SEQUENCE</scope>
    <source>
        <strain evidence="2">London</strain>
    </source>
</reference>
<dbReference type="Proteomes" id="UP000015104">
    <property type="component" value="Unassembled WGS sequence"/>
</dbReference>
<dbReference type="EnsemblMetazoa" id="tetur28g00700.1">
    <property type="protein sequence ID" value="tetur28g00700.1"/>
    <property type="gene ID" value="tetur28g00700"/>
</dbReference>
<keyword evidence="2" id="KW-1185">Reference proteome</keyword>
<proteinExistence type="predicted"/>
<organism evidence="1 2">
    <name type="scientific">Tetranychus urticae</name>
    <name type="common">Two-spotted spider mite</name>
    <dbReference type="NCBI Taxonomy" id="32264"/>
    <lineage>
        <taxon>Eukaryota</taxon>
        <taxon>Metazoa</taxon>
        <taxon>Ecdysozoa</taxon>
        <taxon>Arthropoda</taxon>
        <taxon>Chelicerata</taxon>
        <taxon>Arachnida</taxon>
        <taxon>Acari</taxon>
        <taxon>Acariformes</taxon>
        <taxon>Trombidiformes</taxon>
        <taxon>Prostigmata</taxon>
        <taxon>Eleutherengona</taxon>
        <taxon>Raphignathae</taxon>
        <taxon>Tetranychoidea</taxon>
        <taxon>Tetranychidae</taxon>
        <taxon>Tetranychus</taxon>
    </lineage>
</organism>
<evidence type="ECO:0000313" key="2">
    <source>
        <dbReference type="Proteomes" id="UP000015104"/>
    </source>
</evidence>
<reference evidence="1" key="2">
    <citation type="submission" date="2015-06" db="UniProtKB">
        <authorList>
            <consortium name="EnsemblMetazoa"/>
        </authorList>
    </citation>
    <scope>IDENTIFICATION</scope>
</reference>
<dbReference type="HOGENOM" id="CLU_2906973_0_0_1"/>
<dbReference type="EMBL" id="CAEY01000737">
    <property type="status" value="NOT_ANNOTATED_CDS"/>
    <property type="molecule type" value="Genomic_DNA"/>
</dbReference>